<organism evidence="2">
    <name type="scientific">Anguilla anguilla</name>
    <name type="common">European freshwater eel</name>
    <name type="synonym">Muraena anguilla</name>
    <dbReference type="NCBI Taxonomy" id="7936"/>
    <lineage>
        <taxon>Eukaryota</taxon>
        <taxon>Metazoa</taxon>
        <taxon>Chordata</taxon>
        <taxon>Craniata</taxon>
        <taxon>Vertebrata</taxon>
        <taxon>Euteleostomi</taxon>
        <taxon>Actinopterygii</taxon>
        <taxon>Neopterygii</taxon>
        <taxon>Teleostei</taxon>
        <taxon>Anguilliformes</taxon>
        <taxon>Anguillidae</taxon>
        <taxon>Anguilla</taxon>
    </lineage>
</organism>
<evidence type="ECO:0000313" key="2">
    <source>
        <dbReference type="EMBL" id="JAH56382.1"/>
    </source>
</evidence>
<reference evidence="2" key="1">
    <citation type="submission" date="2014-11" db="EMBL/GenBank/DDBJ databases">
        <authorList>
            <person name="Amaro Gonzalez C."/>
        </authorList>
    </citation>
    <scope>NUCLEOTIDE SEQUENCE</scope>
</reference>
<accession>A0A0E9TSF3</accession>
<keyword evidence="1" id="KW-0812">Transmembrane</keyword>
<feature type="transmembrane region" description="Helical" evidence="1">
    <location>
        <begin position="14"/>
        <end position="36"/>
    </location>
</feature>
<proteinExistence type="predicted"/>
<keyword evidence="1" id="KW-0472">Membrane</keyword>
<protein>
    <submittedName>
        <fullName evidence="2">Uncharacterized protein</fullName>
    </submittedName>
</protein>
<name>A0A0E9TSF3_ANGAN</name>
<reference evidence="2" key="2">
    <citation type="journal article" date="2015" name="Fish Shellfish Immunol.">
        <title>Early steps in the European eel (Anguilla anguilla)-Vibrio vulnificus interaction in the gills: Role of the RtxA13 toxin.</title>
        <authorList>
            <person name="Callol A."/>
            <person name="Pajuelo D."/>
            <person name="Ebbesson L."/>
            <person name="Teles M."/>
            <person name="MacKenzie S."/>
            <person name="Amaro C."/>
        </authorList>
    </citation>
    <scope>NUCLEOTIDE SEQUENCE</scope>
</reference>
<dbReference type="AlphaFoldDB" id="A0A0E9TSF3"/>
<sequence>MKYDVKLHCLSLNFGYFMSTLLNILTESISFSYRYFKYTYILSTIF</sequence>
<keyword evidence="1" id="KW-1133">Transmembrane helix</keyword>
<dbReference type="EMBL" id="GBXM01052195">
    <property type="protein sequence ID" value="JAH56382.1"/>
    <property type="molecule type" value="Transcribed_RNA"/>
</dbReference>
<evidence type="ECO:0000256" key="1">
    <source>
        <dbReference type="SAM" id="Phobius"/>
    </source>
</evidence>